<proteinExistence type="inferred from homology"/>
<gene>
    <name evidence="9" type="ORF">RFN28_29510</name>
</gene>
<dbReference type="EMBL" id="JAVIIW010000052">
    <property type="protein sequence ID" value="MDX8482565.1"/>
    <property type="molecule type" value="Genomic_DNA"/>
</dbReference>
<evidence type="ECO:0000256" key="2">
    <source>
        <dbReference type="ARBA" id="ARBA00022448"/>
    </source>
</evidence>
<accession>A0ABU4Y6K3</accession>
<dbReference type="PANTHER" id="PTHR43005:SF1">
    <property type="entry name" value="SPERMIDINE_PUTRESCINE TRANSPORT SYSTEM PERMEASE PROTEIN"/>
    <property type="match status" value="1"/>
</dbReference>
<comment type="caution">
    <text evidence="9">The sequence shown here is derived from an EMBL/GenBank/DDBJ whole genome shotgun (WGS) entry which is preliminary data.</text>
</comment>
<evidence type="ECO:0000259" key="8">
    <source>
        <dbReference type="PROSITE" id="PS50928"/>
    </source>
</evidence>
<evidence type="ECO:0000313" key="9">
    <source>
        <dbReference type="EMBL" id="MDX8482565.1"/>
    </source>
</evidence>
<sequence length="312" mass="33698">MSDANVFLGRRLPSRGFEAASLVFMSPAGLLLFALFLAPVGYSFYLGLTNLQLIGPNSVNFHFTGLFNVQAMLRDREFYHSLWVTLLFVVGSGAIGSTAGGLALAMLIQKGHRVLGGVVGGAAMLACTLPPVTVAVMWKATTIADGIFPFLLGMPKVEVLYTYPMTVVSVANVWWLCGLSMLMFSAALRNISNEMIEAAIMERATSIQRFFRIILPSLRPTIVTSALLMCLLSFGNFTLVFLMTGGGPANATNILPLYSYMQGFTFHRLAFGAMLGNVIVLMSALLGLSFVLISSYSARRQSTLTKLGSSDE</sequence>
<name>A0ABU4Y6K3_9HYPH</name>
<dbReference type="RefSeq" id="WP_320290659.1">
    <property type="nucleotide sequence ID" value="NZ_JAVIIW010000052.1"/>
</dbReference>
<dbReference type="InterPro" id="IPR000515">
    <property type="entry name" value="MetI-like"/>
</dbReference>
<feature type="domain" description="ABC transmembrane type-1" evidence="8">
    <location>
        <begin position="78"/>
        <end position="292"/>
    </location>
</feature>
<dbReference type="PANTHER" id="PTHR43005">
    <property type="entry name" value="BLR7065 PROTEIN"/>
    <property type="match status" value="1"/>
</dbReference>
<keyword evidence="6 7" id="KW-0472">Membrane</keyword>
<dbReference type="Gene3D" id="1.10.3720.10">
    <property type="entry name" value="MetI-like"/>
    <property type="match status" value="1"/>
</dbReference>
<organism evidence="9 10">
    <name type="scientific">Mesorhizobium album</name>
    <dbReference type="NCBI Taxonomy" id="3072314"/>
    <lineage>
        <taxon>Bacteria</taxon>
        <taxon>Pseudomonadati</taxon>
        <taxon>Pseudomonadota</taxon>
        <taxon>Alphaproteobacteria</taxon>
        <taxon>Hyphomicrobiales</taxon>
        <taxon>Phyllobacteriaceae</taxon>
        <taxon>Mesorhizobium</taxon>
    </lineage>
</organism>
<keyword evidence="5 7" id="KW-1133">Transmembrane helix</keyword>
<keyword evidence="10" id="KW-1185">Reference proteome</keyword>
<dbReference type="CDD" id="cd06261">
    <property type="entry name" value="TM_PBP2"/>
    <property type="match status" value="1"/>
</dbReference>
<keyword evidence="3" id="KW-1003">Cell membrane</keyword>
<dbReference type="SUPFAM" id="SSF161098">
    <property type="entry name" value="MetI-like"/>
    <property type="match status" value="1"/>
</dbReference>
<dbReference type="PROSITE" id="PS50928">
    <property type="entry name" value="ABC_TM1"/>
    <property type="match status" value="1"/>
</dbReference>
<feature type="transmembrane region" description="Helical" evidence="7">
    <location>
        <begin position="82"/>
        <end position="107"/>
    </location>
</feature>
<feature type="transmembrane region" description="Helical" evidence="7">
    <location>
        <begin position="114"/>
        <end position="140"/>
    </location>
</feature>
<dbReference type="Proteomes" id="UP001287059">
    <property type="component" value="Unassembled WGS sequence"/>
</dbReference>
<dbReference type="InterPro" id="IPR035906">
    <property type="entry name" value="MetI-like_sf"/>
</dbReference>
<keyword evidence="2 7" id="KW-0813">Transport</keyword>
<dbReference type="Pfam" id="PF00528">
    <property type="entry name" value="BPD_transp_1"/>
    <property type="match status" value="1"/>
</dbReference>
<evidence type="ECO:0000256" key="1">
    <source>
        <dbReference type="ARBA" id="ARBA00004651"/>
    </source>
</evidence>
<reference evidence="9 10" key="1">
    <citation type="submission" date="2023-08" db="EMBL/GenBank/DDBJ databases">
        <title>Implementing the SeqCode for naming new Mesorhizobium species isolated from Vachellia karroo root nodules.</title>
        <authorList>
            <person name="Van Lill M."/>
        </authorList>
    </citation>
    <scope>NUCLEOTIDE SEQUENCE [LARGE SCALE GENOMIC DNA]</scope>
    <source>
        <strain evidence="9 10">VK24D</strain>
    </source>
</reference>
<evidence type="ECO:0000256" key="4">
    <source>
        <dbReference type="ARBA" id="ARBA00022692"/>
    </source>
</evidence>
<evidence type="ECO:0000313" key="10">
    <source>
        <dbReference type="Proteomes" id="UP001287059"/>
    </source>
</evidence>
<comment type="similarity">
    <text evidence="7">Belongs to the binding-protein-dependent transport system permease family.</text>
</comment>
<feature type="transmembrane region" description="Helical" evidence="7">
    <location>
        <begin position="222"/>
        <end position="249"/>
    </location>
</feature>
<evidence type="ECO:0000256" key="5">
    <source>
        <dbReference type="ARBA" id="ARBA00022989"/>
    </source>
</evidence>
<evidence type="ECO:0000256" key="6">
    <source>
        <dbReference type="ARBA" id="ARBA00023136"/>
    </source>
</evidence>
<feature type="transmembrane region" description="Helical" evidence="7">
    <location>
        <begin position="21"/>
        <end position="45"/>
    </location>
</feature>
<feature type="transmembrane region" description="Helical" evidence="7">
    <location>
        <begin position="160"/>
        <end position="184"/>
    </location>
</feature>
<feature type="transmembrane region" description="Helical" evidence="7">
    <location>
        <begin position="269"/>
        <end position="293"/>
    </location>
</feature>
<comment type="subcellular location">
    <subcellularLocation>
        <location evidence="1 7">Cell membrane</location>
        <topology evidence="1 7">Multi-pass membrane protein</topology>
    </subcellularLocation>
</comment>
<evidence type="ECO:0000256" key="7">
    <source>
        <dbReference type="RuleBase" id="RU363032"/>
    </source>
</evidence>
<protein>
    <submittedName>
        <fullName evidence="9">Sugar ABC transporter permease</fullName>
    </submittedName>
</protein>
<keyword evidence="4 7" id="KW-0812">Transmembrane</keyword>
<evidence type="ECO:0000256" key="3">
    <source>
        <dbReference type="ARBA" id="ARBA00022475"/>
    </source>
</evidence>